<proteinExistence type="predicted"/>
<protein>
    <submittedName>
        <fullName evidence="1">Uncharacterized protein</fullName>
    </submittedName>
</protein>
<sequence>LLLLYAKSDQEDVIRQELKQLLDELADERGE</sequence>
<dbReference type="EMBL" id="BARS01034246">
    <property type="protein sequence ID" value="GAG20098.1"/>
    <property type="molecule type" value="Genomic_DNA"/>
</dbReference>
<gene>
    <name evidence="1" type="ORF">S01H1_52937</name>
</gene>
<evidence type="ECO:0000313" key="1">
    <source>
        <dbReference type="EMBL" id="GAG20098.1"/>
    </source>
</evidence>
<dbReference type="AlphaFoldDB" id="X0W661"/>
<accession>X0W661</accession>
<name>X0W661_9ZZZZ</name>
<feature type="non-terminal residue" evidence="1">
    <location>
        <position position="1"/>
    </location>
</feature>
<organism evidence="1">
    <name type="scientific">marine sediment metagenome</name>
    <dbReference type="NCBI Taxonomy" id="412755"/>
    <lineage>
        <taxon>unclassified sequences</taxon>
        <taxon>metagenomes</taxon>
        <taxon>ecological metagenomes</taxon>
    </lineage>
</organism>
<comment type="caution">
    <text evidence="1">The sequence shown here is derived from an EMBL/GenBank/DDBJ whole genome shotgun (WGS) entry which is preliminary data.</text>
</comment>
<reference evidence="1" key="1">
    <citation type="journal article" date="2014" name="Front. Microbiol.">
        <title>High frequency of phylogenetically diverse reductive dehalogenase-homologous genes in deep subseafloor sedimentary metagenomes.</title>
        <authorList>
            <person name="Kawai M."/>
            <person name="Futagami T."/>
            <person name="Toyoda A."/>
            <person name="Takaki Y."/>
            <person name="Nishi S."/>
            <person name="Hori S."/>
            <person name="Arai W."/>
            <person name="Tsubouchi T."/>
            <person name="Morono Y."/>
            <person name="Uchiyama I."/>
            <person name="Ito T."/>
            <person name="Fujiyama A."/>
            <person name="Inagaki F."/>
            <person name="Takami H."/>
        </authorList>
    </citation>
    <scope>NUCLEOTIDE SEQUENCE</scope>
    <source>
        <strain evidence="1">Expedition CK06-06</strain>
    </source>
</reference>